<reference evidence="3 4" key="1">
    <citation type="submission" date="2022-01" db="EMBL/GenBank/DDBJ databases">
        <title>A high-quality chromosome-level genome assembly of rohu carp, Labeo rohita.</title>
        <authorList>
            <person name="Arick M.A. II"/>
            <person name="Hsu C.-Y."/>
            <person name="Magbanua Z."/>
            <person name="Pechanova O."/>
            <person name="Grover C."/>
            <person name="Miller E."/>
            <person name="Thrash A."/>
            <person name="Ezzel L."/>
            <person name="Alam S."/>
            <person name="Benzie J."/>
            <person name="Hamilton M."/>
            <person name="Karsi A."/>
            <person name="Lawrence M.L."/>
            <person name="Peterson D.G."/>
        </authorList>
    </citation>
    <scope>NUCLEOTIDE SEQUENCE [LARGE SCALE GENOMIC DNA]</scope>
    <source>
        <strain evidence="4">BAU-BD-2019</strain>
        <tissue evidence="3">Blood</tissue>
    </source>
</reference>
<sequence>MLRLSLHRSPLSRSSQANQQTEGYTIHRCGRSKTQPLYRLKRSRSTTQDVPQHVQAVQDRTRTEEALVDCIVSSKGTEQHLEDVLNGKPSKWFPLKPRVPIFMDSEQQCAILFEHLKALLHNCKTQLNFTNEVEFICSFLFPEAIIHGLCELQALSWQEAEEVFLRGPTYHPSKMTVIKVIVK</sequence>
<dbReference type="PANTHER" id="PTHR31333:SF6">
    <property type="entry name" value="MUM1 LIKE 1"/>
    <property type="match status" value="1"/>
</dbReference>
<evidence type="ECO:0000259" key="2">
    <source>
        <dbReference type="Pfam" id="PF20886"/>
    </source>
</evidence>
<organism evidence="3 4">
    <name type="scientific">Labeo rohita</name>
    <name type="common">Indian major carp</name>
    <name type="synonym">Cyprinus rohita</name>
    <dbReference type="NCBI Taxonomy" id="84645"/>
    <lineage>
        <taxon>Eukaryota</taxon>
        <taxon>Metazoa</taxon>
        <taxon>Chordata</taxon>
        <taxon>Craniata</taxon>
        <taxon>Vertebrata</taxon>
        <taxon>Euteleostomi</taxon>
        <taxon>Actinopterygii</taxon>
        <taxon>Neopterygii</taxon>
        <taxon>Teleostei</taxon>
        <taxon>Ostariophysi</taxon>
        <taxon>Cypriniformes</taxon>
        <taxon>Cyprinidae</taxon>
        <taxon>Labeoninae</taxon>
        <taxon>Labeonini</taxon>
        <taxon>Labeo</taxon>
    </lineage>
</organism>
<gene>
    <name evidence="3" type="ORF">H4Q32_007392</name>
</gene>
<dbReference type="InterPro" id="IPR040263">
    <property type="entry name" value="PWP3A_3B_4"/>
</dbReference>
<dbReference type="PANTHER" id="PTHR31333">
    <property type="entry name" value="PWWP DOMAIN-CONTAINING DNA REPAIR FACTOR 3 FAMILY MEMBER"/>
    <property type="match status" value="1"/>
</dbReference>
<feature type="region of interest" description="Disordered" evidence="1">
    <location>
        <begin position="1"/>
        <end position="23"/>
    </location>
</feature>
<name>A0ABQ8MFT4_LABRO</name>
<accession>A0ABQ8MFT4</accession>
<evidence type="ECO:0000313" key="4">
    <source>
        <dbReference type="Proteomes" id="UP000830375"/>
    </source>
</evidence>
<protein>
    <submittedName>
        <fullName evidence="3">PWWP domain-containing DNA repair factor 3A</fullName>
    </submittedName>
</protein>
<evidence type="ECO:0000256" key="1">
    <source>
        <dbReference type="SAM" id="MobiDB-lite"/>
    </source>
</evidence>
<dbReference type="EMBL" id="JACTAM010000008">
    <property type="protein sequence ID" value="KAI2661735.1"/>
    <property type="molecule type" value="Genomic_DNA"/>
</dbReference>
<evidence type="ECO:0000313" key="3">
    <source>
        <dbReference type="EMBL" id="KAI2661735.1"/>
    </source>
</evidence>
<proteinExistence type="predicted"/>
<comment type="caution">
    <text evidence="3">The sequence shown here is derived from an EMBL/GenBank/DDBJ whole genome shotgun (WGS) entry which is preliminary data.</text>
</comment>
<feature type="compositionally biased region" description="Low complexity" evidence="1">
    <location>
        <begin position="1"/>
        <end position="15"/>
    </location>
</feature>
<dbReference type="Pfam" id="PF20886">
    <property type="entry name" value="PWP3A-B_C"/>
    <property type="match status" value="1"/>
</dbReference>
<feature type="domain" description="PWWP" evidence="2">
    <location>
        <begin position="58"/>
        <end position="173"/>
    </location>
</feature>
<dbReference type="InterPro" id="IPR048795">
    <property type="entry name" value="PWP3A_3B_4_C"/>
</dbReference>
<keyword evidence="4" id="KW-1185">Reference proteome</keyword>
<dbReference type="Proteomes" id="UP000830375">
    <property type="component" value="Unassembled WGS sequence"/>
</dbReference>